<evidence type="ECO:0000259" key="3">
    <source>
        <dbReference type="SMART" id="SM00322"/>
    </source>
</evidence>
<dbReference type="InterPro" id="IPR036612">
    <property type="entry name" value="KH_dom_type_1_sf"/>
</dbReference>
<feature type="compositionally biased region" description="Basic and acidic residues" evidence="2">
    <location>
        <begin position="218"/>
        <end position="230"/>
    </location>
</feature>
<feature type="compositionally biased region" description="Basic and acidic residues" evidence="2">
    <location>
        <begin position="536"/>
        <end position="547"/>
    </location>
</feature>
<feature type="domain" description="K Homology" evidence="3">
    <location>
        <begin position="267"/>
        <end position="338"/>
    </location>
</feature>
<dbReference type="Proteomes" id="UP000245383">
    <property type="component" value="Unassembled WGS sequence"/>
</dbReference>
<proteinExistence type="predicted"/>
<feature type="compositionally biased region" description="Polar residues" evidence="2">
    <location>
        <begin position="187"/>
        <end position="196"/>
    </location>
</feature>
<organism evidence="4 5">
    <name type="scientific">Smittium simulii</name>
    <dbReference type="NCBI Taxonomy" id="133385"/>
    <lineage>
        <taxon>Eukaryota</taxon>
        <taxon>Fungi</taxon>
        <taxon>Fungi incertae sedis</taxon>
        <taxon>Zoopagomycota</taxon>
        <taxon>Kickxellomycotina</taxon>
        <taxon>Harpellomycetes</taxon>
        <taxon>Harpellales</taxon>
        <taxon>Legeriomycetaceae</taxon>
        <taxon>Smittium</taxon>
    </lineage>
</organism>
<dbReference type="OrthoDB" id="441329at2759"/>
<keyword evidence="5" id="KW-1185">Reference proteome</keyword>
<dbReference type="Pfam" id="PF00013">
    <property type="entry name" value="KH_1"/>
    <property type="match status" value="1"/>
</dbReference>
<protein>
    <recommendedName>
        <fullName evidence="3">K Homology domain-containing protein</fullName>
    </recommendedName>
</protein>
<evidence type="ECO:0000256" key="1">
    <source>
        <dbReference type="PROSITE-ProRule" id="PRU00117"/>
    </source>
</evidence>
<dbReference type="EMBL" id="MBFR01000065">
    <property type="protein sequence ID" value="PVU95098.1"/>
    <property type="molecule type" value="Genomic_DNA"/>
</dbReference>
<feature type="compositionally biased region" description="Polar residues" evidence="2">
    <location>
        <begin position="526"/>
        <end position="535"/>
    </location>
</feature>
<sequence>MDTAITVTSDTTTSKQRFSLSDYKSKRSSAQISPKIQRNIDYTIKEGESELEQLRQLLGDNFFSDTNTNLNTFPQDVPTPIPKIKNAGPFKNISIKNSTNSHTNIINSSKSIDSILPSISISKKSSKSDNPGEPKVNSHKINTNQLLKFLKNPLLVPKPASDSHSKTKSSLNPIKHSKDSLDKNNLPLDQSSVTDNNSHKFSSYSSSGISLRKRARSRSRDRGRSNVDFIKKNRSSNQNYYLEKKYSFDNIDHIKNTEPLKHQNDDSDITLRSVFPYEDGGIIIGTRGCHLDKLRKTVPKVSWYISGSITDMQDRLLVISGRSEDVAEAYGELAKHFLSQQAYIDYNLPFSPSSSQSDIDSAEPFFAIRFLIPHRTCGAIIGYNSDTLHSIKQKGKAYRLKVYQEFFCSSRERIIEVIGTPKSVREVTLFIAKQVEKVLSRDQRYSNLYSPRRNGLRHFLLDQGTPERCINLVYSKKKPYNANMTNYSRSRDFNSRRGSESESSRSKIRSRSPYDQRDNQKRRDSNISAKNSNKNHSSDYDSRHKYS</sequence>
<name>A0A2T9YRX0_9FUNG</name>
<evidence type="ECO:0000256" key="2">
    <source>
        <dbReference type="SAM" id="MobiDB-lite"/>
    </source>
</evidence>
<gene>
    <name evidence="4" type="ORF">BB561_002053</name>
</gene>
<feature type="region of interest" description="Disordered" evidence="2">
    <location>
        <begin position="155"/>
        <end position="230"/>
    </location>
</feature>
<dbReference type="InterPro" id="IPR004087">
    <property type="entry name" value="KH_dom"/>
</dbReference>
<dbReference type="AlphaFoldDB" id="A0A2T9YRX0"/>
<dbReference type="Gene3D" id="3.30.310.210">
    <property type="match status" value="1"/>
</dbReference>
<feature type="compositionally biased region" description="Basic and acidic residues" evidence="2">
    <location>
        <begin position="489"/>
        <end position="505"/>
    </location>
</feature>
<dbReference type="SMART" id="SM00322">
    <property type="entry name" value="KH"/>
    <property type="match status" value="2"/>
</dbReference>
<dbReference type="SUPFAM" id="SSF54791">
    <property type="entry name" value="Eukaryotic type KH-domain (KH-domain type I)"/>
    <property type="match status" value="2"/>
</dbReference>
<dbReference type="STRING" id="133385.A0A2T9YRX0"/>
<evidence type="ECO:0000313" key="5">
    <source>
        <dbReference type="Proteomes" id="UP000245383"/>
    </source>
</evidence>
<dbReference type="PROSITE" id="PS50084">
    <property type="entry name" value="KH_TYPE_1"/>
    <property type="match status" value="2"/>
</dbReference>
<comment type="caution">
    <text evidence="4">The sequence shown here is derived from an EMBL/GenBank/DDBJ whole genome shotgun (WGS) entry which is preliminary data.</text>
</comment>
<accession>A0A2T9YRX0</accession>
<reference evidence="4 5" key="1">
    <citation type="journal article" date="2018" name="MBio">
        <title>Comparative Genomics Reveals the Core Gene Toolbox for the Fungus-Insect Symbiosis.</title>
        <authorList>
            <person name="Wang Y."/>
            <person name="Stata M."/>
            <person name="Wang W."/>
            <person name="Stajich J.E."/>
            <person name="White M.M."/>
            <person name="Moncalvo J.M."/>
        </authorList>
    </citation>
    <scope>NUCLEOTIDE SEQUENCE [LARGE SCALE GENOMIC DNA]</scope>
    <source>
        <strain evidence="4 5">SWE-8-4</strain>
    </source>
</reference>
<keyword evidence="1" id="KW-0694">RNA-binding</keyword>
<feature type="domain" description="K Homology" evidence="3">
    <location>
        <begin position="364"/>
        <end position="436"/>
    </location>
</feature>
<evidence type="ECO:0000313" key="4">
    <source>
        <dbReference type="EMBL" id="PVU95098.1"/>
    </source>
</evidence>
<dbReference type="CDD" id="cd22456">
    <property type="entry name" value="KH-I_Rnc1_rpt2"/>
    <property type="match status" value="1"/>
</dbReference>
<feature type="region of interest" description="Disordered" evidence="2">
    <location>
        <begin position="483"/>
        <end position="547"/>
    </location>
</feature>
<feature type="compositionally biased region" description="Low complexity" evidence="2">
    <location>
        <begin position="199"/>
        <end position="210"/>
    </location>
</feature>
<feature type="compositionally biased region" description="Basic and acidic residues" evidence="2">
    <location>
        <begin position="512"/>
        <end position="525"/>
    </location>
</feature>
<dbReference type="InterPro" id="IPR004088">
    <property type="entry name" value="KH_dom_type_1"/>
</dbReference>
<dbReference type="GO" id="GO:0003723">
    <property type="term" value="F:RNA binding"/>
    <property type="evidence" value="ECO:0007669"/>
    <property type="project" value="UniProtKB-UniRule"/>
</dbReference>